<dbReference type="EMBL" id="LNJE01000003">
    <property type="protein sequence ID" value="KYC58328.1"/>
    <property type="molecule type" value="Genomic_DNA"/>
</dbReference>
<accession>A0A150JI91</accession>
<dbReference type="AlphaFoldDB" id="A0A150JI91"/>
<dbReference type="SUPFAM" id="SSF69304">
    <property type="entry name" value="Tricorn protease N-terminal domain"/>
    <property type="match status" value="1"/>
</dbReference>
<dbReference type="Proteomes" id="UP000092420">
    <property type="component" value="Unassembled WGS sequence"/>
</dbReference>
<name>A0A150JI91_9EURY</name>
<evidence type="ECO:0000256" key="1">
    <source>
        <dbReference type="SAM" id="Phobius"/>
    </source>
</evidence>
<proteinExistence type="predicted"/>
<reference evidence="2 4" key="1">
    <citation type="journal article" date="2016" name="ISME J.">
        <title>Chasing the elusive Euryarchaeota class WSA2: genomes reveal a uniquely fastidious methyl-reducing methanogen.</title>
        <authorList>
            <person name="Nobu M.K."/>
            <person name="Narihiro T."/>
            <person name="Kuroda K."/>
            <person name="Mei R."/>
            <person name="Liu W.T."/>
        </authorList>
    </citation>
    <scope>NUCLEOTIDE SEQUENCE [LARGE SCALE GENOMIC DNA]</scope>
    <source>
        <strain evidence="2">ADurb1013_Bin02101</strain>
        <strain evidence="3">ADurb1213_Bin02801</strain>
    </source>
</reference>
<sequence length="145" mass="16776">MGLELKWAIGLAEMLKYYHSGYSNNNCDNMGKYLKSLLIIFVLAFAAFSSVLGTKVLSEERITKDPTHQYSPAIYGDIVVWHDYRNTNSDIYGYNLKTKQEFQITTNTADQYDPAIYGDIVVWYDYRNTNSDIYGYNLKQGRSFE</sequence>
<dbReference type="NCBIfam" id="TIGR04275">
    <property type="entry name" value="beta_prop_Msarc"/>
    <property type="match status" value="2"/>
</dbReference>
<dbReference type="EMBL" id="LNJB01000005">
    <property type="protein sequence ID" value="KYC54974.1"/>
    <property type="molecule type" value="Genomic_DNA"/>
</dbReference>
<organism evidence="2 4">
    <name type="scientific">Candidatus Methanofastidiosum methylothiophilum</name>
    <dbReference type="NCBI Taxonomy" id="1705564"/>
    <lineage>
        <taxon>Archaea</taxon>
        <taxon>Methanobacteriati</taxon>
        <taxon>Methanobacteriota</taxon>
        <taxon>Stenosarchaea group</taxon>
        <taxon>Candidatus Methanofastidiosia</taxon>
        <taxon>Candidatus Methanofastidiosales</taxon>
        <taxon>Candidatus Methanofastidiosaceae</taxon>
        <taxon>Candidatus Methanofastidiosum</taxon>
    </lineage>
</organism>
<accession>A0A150JMJ7</accession>
<evidence type="ECO:0000313" key="3">
    <source>
        <dbReference type="EMBL" id="KYC58328.1"/>
    </source>
</evidence>
<keyword evidence="1" id="KW-1133">Transmembrane helix</keyword>
<comment type="caution">
    <text evidence="2">The sequence shown here is derived from an EMBL/GenBank/DDBJ whole genome shotgun (WGS) entry which is preliminary data.</text>
</comment>
<dbReference type="InterPro" id="IPR011042">
    <property type="entry name" value="6-blade_b-propeller_TolB-like"/>
</dbReference>
<gene>
    <name evidence="2" type="ORF">AN188_00602</name>
    <name evidence="3" type="ORF">APG09_00348</name>
</gene>
<dbReference type="Gene3D" id="2.120.10.30">
    <property type="entry name" value="TolB, C-terminal domain"/>
    <property type="match status" value="1"/>
</dbReference>
<dbReference type="PANTHER" id="PTHR36842:SF1">
    <property type="entry name" value="PROTEIN TOLB"/>
    <property type="match status" value="1"/>
</dbReference>
<keyword evidence="1" id="KW-0472">Membrane</keyword>
<accession>A0A150JDI6</accession>
<evidence type="ECO:0008006" key="5">
    <source>
        <dbReference type="Google" id="ProtNLM"/>
    </source>
</evidence>
<feature type="transmembrane region" description="Helical" evidence="1">
    <location>
        <begin position="33"/>
        <end position="54"/>
    </location>
</feature>
<protein>
    <recommendedName>
        <fullName evidence="5">Cell surface protein</fullName>
    </recommendedName>
</protein>
<keyword evidence="1" id="KW-0812">Transmembrane</keyword>
<evidence type="ECO:0000313" key="2">
    <source>
        <dbReference type="EMBL" id="KYC54974.1"/>
    </source>
</evidence>
<dbReference type="PANTHER" id="PTHR36842">
    <property type="entry name" value="PROTEIN TOLB HOMOLOG"/>
    <property type="match status" value="1"/>
</dbReference>
<dbReference type="InterPro" id="IPR027618">
    <property type="entry name" value="Beta_prop_Msarc"/>
</dbReference>
<evidence type="ECO:0000313" key="4">
    <source>
        <dbReference type="Proteomes" id="UP000092420"/>
    </source>
</evidence>